<dbReference type="InterPro" id="IPR000209">
    <property type="entry name" value="Peptidase_S8/S53_dom"/>
</dbReference>
<dbReference type="PANTHER" id="PTHR42884:SF14">
    <property type="entry name" value="NEUROENDOCRINE CONVERTASE 1"/>
    <property type="match status" value="1"/>
</dbReference>
<dbReference type="GO" id="GO:0005615">
    <property type="term" value="C:extracellular space"/>
    <property type="evidence" value="ECO:0007669"/>
    <property type="project" value="TreeGrafter"/>
</dbReference>
<comment type="similarity">
    <text evidence="1">Belongs to the peptidase S8 family. Furin subfamily.</text>
</comment>
<organism evidence="8 9">
    <name type="scientific">Chionoecetes opilio</name>
    <name type="common">Atlantic snow crab</name>
    <name type="synonym">Cancer opilio</name>
    <dbReference type="NCBI Taxonomy" id="41210"/>
    <lineage>
        <taxon>Eukaryota</taxon>
        <taxon>Metazoa</taxon>
        <taxon>Ecdysozoa</taxon>
        <taxon>Arthropoda</taxon>
        <taxon>Crustacea</taxon>
        <taxon>Multicrustacea</taxon>
        <taxon>Malacostraca</taxon>
        <taxon>Eumalacostraca</taxon>
        <taxon>Eucarida</taxon>
        <taxon>Decapoda</taxon>
        <taxon>Pleocyemata</taxon>
        <taxon>Brachyura</taxon>
        <taxon>Eubrachyura</taxon>
        <taxon>Majoidea</taxon>
        <taxon>Majidae</taxon>
        <taxon>Chionoecetes</taxon>
    </lineage>
</organism>
<evidence type="ECO:0000256" key="2">
    <source>
        <dbReference type="ARBA" id="ARBA00022670"/>
    </source>
</evidence>
<evidence type="ECO:0000256" key="4">
    <source>
        <dbReference type="ARBA" id="ARBA00022825"/>
    </source>
</evidence>
<evidence type="ECO:0000256" key="6">
    <source>
        <dbReference type="SAM" id="MobiDB-lite"/>
    </source>
</evidence>
<feature type="region of interest" description="Disordered" evidence="6">
    <location>
        <begin position="1"/>
        <end position="41"/>
    </location>
</feature>
<comment type="caution">
    <text evidence="5">Lacks conserved residue(s) required for the propagation of feature annotation.</text>
</comment>
<name>A0A8J8WDU6_CHIOP</name>
<dbReference type="InterPro" id="IPR034182">
    <property type="entry name" value="Kexin/furin"/>
</dbReference>
<evidence type="ECO:0000256" key="1">
    <source>
        <dbReference type="ARBA" id="ARBA00005325"/>
    </source>
</evidence>
<keyword evidence="4" id="KW-0720">Serine protease</keyword>
<dbReference type="PROSITE" id="PS00137">
    <property type="entry name" value="SUBTILASE_HIS"/>
    <property type="match status" value="1"/>
</dbReference>
<keyword evidence="3" id="KW-0378">Hydrolase</keyword>
<dbReference type="SUPFAM" id="SSF52743">
    <property type="entry name" value="Subtilisin-like"/>
    <property type="match status" value="1"/>
</dbReference>
<sequence>MIHKHSHAQHLMIHKHSHAQHLMIHKHSHAQHLMIHKHSHASVKQNPAVSYSLVRDGQPESDPSPRLDPPKYSNSHGTYCAGVVAAVANNGVCGVGVAYNASVGVSVKHNVLSLPAVWRCRGAHRGRHSDGRAGGTALSRHVEEVAVFSASWGPKDDGGHVEGPGSLARRALLYGVTAGRSGHCLRVGSGNGGVLEDNCNLDGYASSIYTLTVSALTDTGQSTFYAEPCAATLAGVFVGGQHTLEAALDKQRLQMKVVVPELDGHCSNRFQGSSAAAPLMAGVAALVLQANPNLSWRDVQHLVVAETTPTPAALTEHGWHTNARGKKFHLLQGFGAINAGRMVEAALTWHNVGPQLTENLILLVGKSKLPHGWTNVSQEVSEASPMKAVEQVVAAITLNHPKRSLLSIYIVSPSVPLQPEKKRVSNTRSITLLKQDVRGYWPKLSVPGFGMGTIVLRVQAAGRYPSL</sequence>
<dbReference type="AlphaFoldDB" id="A0A8J8WDU6"/>
<dbReference type="InterPro" id="IPR022398">
    <property type="entry name" value="Peptidase_S8_His-AS"/>
</dbReference>
<dbReference type="GO" id="GO:0004252">
    <property type="term" value="F:serine-type endopeptidase activity"/>
    <property type="evidence" value="ECO:0007669"/>
    <property type="project" value="InterPro"/>
</dbReference>
<dbReference type="PANTHER" id="PTHR42884">
    <property type="entry name" value="PROPROTEIN CONVERTASE SUBTILISIN/KEXIN-RELATED"/>
    <property type="match status" value="1"/>
</dbReference>
<dbReference type="PROSITE" id="PS51892">
    <property type="entry name" value="SUBTILASE"/>
    <property type="match status" value="1"/>
</dbReference>
<dbReference type="PRINTS" id="PR00723">
    <property type="entry name" value="SUBTILISIN"/>
</dbReference>
<evidence type="ECO:0000313" key="8">
    <source>
        <dbReference type="EMBL" id="KAG0696669.1"/>
    </source>
</evidence>
<feature type="domain" description="Peptidase S8/S53" evidence="7">
    <location>
        <begin position="59"/>
        <end position="335"/>
    </location>
</feature>
<dbReference type="GO" id="GO:0016486">
    <property type="term" value="P:peptide hormone processing"/>
    <property type="evidence" value="ECO:0007669"/>
    <property type="project" value="TreeGrafter"/>
</dbReference>
<dbReference type="GO" id="GO:0016020">
    <property type="term" value="C:membrane"/>
    <property type="evidence" value="ECO:0007669"/>
    <property type="project" value="TreeGrafter"/>
</dbReference>
<dbReference type="EMBL" id="JACEEZ010025863">
    <property type="protein sequence ID" value="KAG0696669.1"/>
    <property type="molecule type" value="Genomic_DNA"/>
</dbReference>
<reference evidence="8" key="1">
    <citation type="submission" date="2020-07" db="EMBL/GenBank/DDBJ databases">
        <title>The High-quality genome of the commercially important snow crab, Chionoecetes opilio.</title>
        <authorList>
            <person name="Jeong J.-H."/>
            <person name="Ryu S."/>
        </authorList>
    </citation>
    <scope>NUCLEOTIDE SEQUENCE</scope>
    <source>
        <strain evidence="8">MADBK_172401_WGS</strain>
        <tissue evidence="8">Digestive gland</tissue>
    </source>
</reference>
<protein>
    <submittedName>
        <fullName evidence="8">Furin-1</fullName>
    </submittedName>
</protein>
<dbReference type="InterPro" id="IPR036852">
    <property type="entry name" value="Peptidase_S8/S53_dom_sf"/>
</dbReference>
<proteinExistence type="inferred from homology"/>
<keyword evidence="2" id="KW-0645">Protease</keyword>
<dbReference type="OrthoDB" id="300641at2759"/>
<dbReference type="Proteomes" id="UP000770661">
    <property type="component" value="Unassembled WGS sequence"/>
</dbReference>
<keyword evidence="9" id="KW-1185">Reference proteome</keyword>
<gene>
    <name evidence="8" type="primary">furin</name>
    <name evidence="8" type="ORF">GWK47_026451</name>
</gene>
<comment type="caution">
    <text evidence="8">The sequence shown here is derived from an EMBL/GenBank/DDBJ whole genome shotgun (WGS) entry which is preliminary data.</text>
</comment>
<dbReference type="InterPro" id="IPR015500">
    <property type="entry name" value="Peptidase_S8_subtilisin-rel"/>
</dbReference>
<dbReference type="CDD" id="cd04059">
    <property type="entry name" value="Peptidases_S8_Protein_convertases_Kexins_Furin-like"/>
    <property type="match status" value="1"/>
</dbReference>
<dbReference type="GO" id="GO:0043005">
    <property type="term" value="C:neuron projection"/>
    <property type="evidence" value="ECO:0007669"/>
    <property type="project" value="TreeGrafter"/>
</dbReference>
<evidence type="ECO:0000259" key="7">
    <source>
        <dbReference type="Pfam" id="PF00082"/>
    </source>
</evidence>
<evidence type="ECO:0000256" key="5">
    <source>
        <dbReference type="PROSITE-ProRule" id="PRU01240"/>
    </source>
</evidence>
<accession>A0A8J8WDU6</accession>
<dbReference type="Gene3D" id="3.40.50.200">
    <property type="entry name" value="Peptidase S8/S53 domain"/>
    <property type="match status" value="1"/>
</dbReference>
<evidence type="ECO:0000256" key="3">
    <source>
        <dbReference type="ARBA" id="ARBA00022801"/>
    </source>
</evidence>
<dbReference type="Pfam" id="PF00082">
    <property type="entry name" value="Peptidase_S8"/>
    <property type="match status" value="1"/>
</dbReference>
<evidence type="ECO:0000313" key="9">
    <source>
        <dbReference type="Proteomes" id="UP000770661"/>
    </source>
</evidence>